<dbReference type="AlphaFoldDB" id="A0A117MPR4"/>
<keyword evidence="2" id="KW-1133">Transmembrane helix</keyword>
<feature type="compositionally biased region" description="Basic and acidic residues" evidence="1">
    <location>
        <begin position="18"/>
        <end position="40"/>
    </location>
</feature>
<dbReference type="EMBL" id="LLZH01000282">
    <property type="protein sequence ID" value="KUL29080.1"/>
    <property type="molecule type" value="Genomic_DNA"/>
</dbReference>
<proteinExistence type="predicted"/>
<keyword evidence="2" id="KW-0472">Membrane</keyword>
<feature type="compositionally biased region" description="Basic and acidic residues" evidence="1">
    <location>
        <begin position="1"/>
        <end position="12"/>
    </location>
</feature>
<protein>
    <submittedName>
        <fullName evidence="3">Uncharacterized protein</fullName>
    </submittedName>
</protein>
<keyword evidence="2" id="KW-0812">Transmembrane</keyword>
<feature type="transmembrane region" description="Helical" evidence="2">
    <location>
        <begin position="54"/>
        <end position="75"/>
    </location>
</feature>
<evidence type="ECO:0000256" key="2">
    <source>
        <dbReference type="SAM" id="Phobius"/>
    </source>
</evidence>
<evidence type="ECO:0000313" key="3">
    <source>
        <dbReference type="EMBL" id="KUL29080.1"/>
    </source>
</evidence>
<name>A0A117MPR4_9ACTN</name>
<feature type="region of interest" description="Disordered" evidence="1">
    <location>
        <begin position="1"/>
        <end position="40"/>
    </location>
</feature>
<comment type="caution">
    <text evidence="3">The sequence shown here is derived from an EMBL/GenBank/DDBJ whole genome shotgun (WGS) entry which is preliminary data.</text>
</comment>
<gene>
    <name evidence="3" type="ORF">ADL15_29815</name>
</gene>
<accession>A0A117MPR4</accession>
<evidence type="ECO:0000313" key="4">
    <source>
        <dbReference type="Proteomes" id="UP000053244"/>
    </source>
</evidence>
<keyword evidence="4" id="KW-1185">Reference proteome</keyword>
<organism evidence="3 4">
    <name type="scientific">Actinoplanes awajinensis subsp. mycoplanecinus</name>
    <dbReference type="NCBI Taxonomy" id="135947"/>
    <lineage>
        <taxon>Bacteria</taxon>
        <taxon>Bacillati</taxon>
        <taxon>Actinomycetota</taxon>
        <taxon>Actinomycetes</taxon>
        <taxon>Micromonosporales</taxon>
        <taxon>Micromonosporaceae</taxon>
        <taxon>Actinoplanes</taxon>
    </lineage>
</organism>
<dbReference type="Proteomes" id="UP000053244">
    <property type="component" value="Unassembled WGS sequence"/>
</dbReference>
<evidence type="ECO:0000256" key="1">
    <source>
        <dbReference type="SAM" id="MobiDB-lite"/>
    </source>
</evidence>
<sequence>MMRRDVLSKAGKDAGPGRGRDEDVRIELSTADHEEPTWDVRSPRKSRFDRRSRTILGVAALAAMLANAGAAWAYWRITEPQPAAAPGAVALDLVLRGRNDLNRTLRPGGTGDLLVTVSNEKKLPIRITTIRMGPGTVLADPEHREAGCVDPDLRLRRPAYPVSWEVAGNTVGAFTVDGALTMPRGVPAACVGATFTVPLRAQGVQR</sequence>
<reference evidence="3 4" key="1">
    <citation type="submission" date="2015-10" db="EMBL/GenBank/DDBJ databases">
        <authorList>
            <person name="Gilbert D.G."/>
        </authorList>
    </citation>
    <scope>NUCLEOTIDE SEQUENCE [LARGE SCALE GENOMIC DNA]</scope>
    <source>
        <strain evidence="3 4">NRRL B-16712</strain>
    </source>
</reference>